<sequence>MLPPILYRDEDLMVVHKPAGLLVHRSTLDWHEHDSVLDRLRQGLPGDEAAHLAPAHRLDKGTSGLLIFTRHAQAARRMGELFDAGQVHKRYLALVRGWPLPEGECAHPLARDPERPSQGQTLLPAVTHYRRLAHVEWPLAVDGRHPTARYALVEARPLTGRRHQIRRHFKHLAHPLIGDATHGKGPHNRAVAAWTGTARLWLLAHHLSLPHPITGQPMTLPAPAEPEWAGLLRRGDWVLDDAAALAAVVPPERPLHP</sequence>
<dbReference type="PANTHER" id="PTHR21600">
    <property type="entry name" value="MITOCHONDRIAL RNA PSEUDOURIDINE SYNTHASE"/>
    <property type="match status" value="1"/>
</dbReference>
<proteinExistence type="predicted"/>
<keyword evidence="1" id="KW-0819">tRNA processing</keyword>
<evidence type="ECO:0000256" key="9">
    <source>
        <dbReference type="ARBA" id="ARBA00043049"/>
    </source>
</evidence>
<accession>A0A643FGP4</accession>
<name>A0A643FGP4_IDEDE</name>
<dbReference type="PROSITE" id="PS01129">
    <property type="entry name" value="PSI_RLU"/>
    <property type="match status" value="1"/>
</dbReference>
<dbReference type="GO" id="GO:0003723">
    <property type="term" value="F:RNA binding"/>
    <property type="evidence" value="ECO:0007669"/>
    <property type="project" value="InterPro"/>
</dbReference>
<feature type="domain" description="Pseudouridine synthase RsuA/RluA-like" evidence="10">
    <location>
        <begin position="11"/>
        <end position="171"/>
    </location>
</feature>
<evidence type="ECO:0000256" key="3">
    <source>
        <dbReference type="ARBA" id="ARBA00036607"/>
    </source>
</evidence>
<evidence type="ECO:0000256" key="6">
    <source>
        <dbReference type="ARBA" id="ARBA00040675"/>
    </source>
</evidence>
<comment type="function">
    <text evidence="4">Responsible for synthesis of pseudouridine from uracil-65 in transfer RNAs.</text>
</comment>
<dbReference type="InterPro" id="IPR006145">
    <property type="entry name" value="PsdUridine_synth_RsuA/RluA"/>
</dbReference>
<dbReference type="RefSeq" id="WP_151123717.1">
    <property type="nucleotide sequence ID" value="NZ_CP088081.1"/>
</dbReference>
<dbReference type="Proteomes" id="UP000430120">
    <property type="component" value="Unassembled WGS sequence"/>
</dbReference>
<keyword evidence="2" id="KW-0413">Isomerase</keyword>
<dbReference type="InterPro" id="IPR006224">
    <property type="entry name" value="PsdUridine_synth_RluA-like_CS"/>
</dbReference>
<dbReference type="InterPro" id="IPR020103">
    <property type="entry name" value="PsdUridine_synth_cat_dom_sf"/>
</dbReference>
<dbReference type="Pfam" id="PF00849">
    <property type="entry name" value="PseudoU_synth_2"/>
    <property type="match status" value="1"/>
</dbReference>
<dbReference type="EC" id="5.4.99.26" evidence="5"/>
<reference evidence="11 12" key="1">
    <citation type="submission" date="2019-09" db="EMBL/GenBank/DDBJ databases">
        <title>Draft genome sequences of 48 bacterial type strains from the CCUG.</title>
        <authorList>
            <person name="Tunovic T."/>
            <person name="Pineiro-Iglesias B."/>
            <person name="Unosson C."/>
            <person name="Inganas E."/>
            <person name="Ohlen M."/>
            <person name="Cardew S."/>
            <person name="Jensie-Markopoulos S."/>
            <person name="Salva-Serra F."/>
            <person name="Jaen-Luchoro D."/>
            <person name="Karlsson R."/>
            <person name="Svensson-Stadler L."/>
            <person name="Chun J."/>
            <person name="Moore E."/>
        </authorList>
    </citation>
    <scope>NUCLEOTIDE SEQUENCE [LARGE SCALE GENOMIC DNA]</scope>
    <source>
        <strain evidence="11 12">CCUG 30977</strain>
    </source>
</reference>
<comment type="caution">
    <text evidence="11">The sequence shown here is derived from an EMBL/GenBank/DDBJ whole genome shotgun (WGS) entry which is preliminary data.</text>
</comment>
<dbReference type="GO" id="GO:0160149">
    <property type="term" value="F:tRNA pseudouridine(65) synthase activity"/>
    <property type="evidence" value="ECO:0007669"/>
    <property type="project" value="UniProtKB-EC"/>
</dbReference>
<gene>
    <name evidence="11" type="ORF">F7Q92_08490</name>
</gene>
<dbReference type="OrthoDB" id="9785808at2"/>
<evidence type="ECO:0000256" key="7">
    <source>
        <dbReference type="ARBA" id="ARBA00041803"/>
    </source>
</evidence>
<dbReference type="EMBL" id="VZPB01000015">
    <property type="protein sequence ID" value="KAB0583342.1"/>
    <property type="molecule type" value="Genomic_DNA"/>
</dbReference>
<evidence type="ECO:0000256" key="8">
    <source>
        <dbReference type="ARBA" id="ARBA00041975"/>
    </source>
</evidence>
<evidence type="ECO:0000256" key="1">
    <source>
        <dbReference type="ARBA" id="ARBA00022694"/>
    </source>
</evidence>
<dbReference type="GO" id="GO:0000455">
    <property type="term" value="P:enzyme-directed rRNA pseudouridine synthesis"/>
    <property type="evidence" value="ECO:0007669"/>
    <property type="project" value="TreeGrafter"/>
</dbReference>
<dbReference type="PANTHER" id="PTHR21600:SF56">
    <property type="entry name" value="TRNA PSEUDOURIDINE SYNTHASE C"/>
    <property type="match status" value="1"/>
</dbReference>
<evidence type="ECO:0000313" key="12">
    <source>
        <dbReference type="Proteomes" id="UP000430120"/>
    </source>
</evidence>
<comment type="catalytic activity">
    <reaction evidence="3">
        <text>uridine(65) in tRNA = pseudouridine(65) in tRNA</text>
        <dbReference type="Rhea" id="RHEA:42536"/>
        <dbReference type="Rhea" id="RHEA-COMP:10103"/>
        <dbReference type="Rhea" id="RHEA-COMP:10104"/>
        <dbReference type="ChEBI" id="CHEBI:65314"/>
        <dbReference type="ChEBI" id="CHEBI:65315"/>
        <dbReference type="EC" id="5.4.99.26"/>
    </reaction>
</comment>
<evidence type="ECO:0000256" key="4">
    <source>
        <dbReference type="ARBA" id="ARBA00037670"/>
    </source>
</evidence>
<dbReference type="AlphaFoldDB" id="A0A643FGP4"/>
<organism evidence="11 12">
    <name type="scientific">Ideonella dechloratans</name>
    <dbReference type="NCBI Taxonomy" id="36863"/>
    <lineage>
        <taxon>Bacteria</taxon>
        <taxon>Pseudomonadati</taxon>
        <taxon>Pseudomonadota</taxon>
        <taxon>Betaproteobacteria</taxon>
        <taxon>Burkholderiales</taxon>
        <taxon>Sphaerotilaceae</taxon>
        <taxon>Ideonella</taxon>
    </lineage>
</organism>
<evidence type="ECO:0000256" key="5">
    <source>
        <dbReference type="ARBA" id="ARBA00038943"/>
    </source>
</evidence>
<dbReference type="SUPFAM" id="SSF55120">
    <property type="entry name" value="Pseudouridine synthase"/>
    <property type="match status" value="1"/>
</dbReference>
<dbReference type="GO" id="GO:0008033">
    <property type="term" value="P:tRNA processing"/>
    <property type="evidence" value="ECO:0007669"/>
    <property type="project" value="UniProtKB-KW"/>
</dbReference>
<evidence type="ECO:0000256" key="2">
    <source>
        <dbReference type="ARBA" id="ARBA00023235"/>
    </source>
</evidence>
<dbReference type="InterPro" id="IPR050188">
    <property type="entry name" value="RluA_PseudoU_synthase"/>
</dbReference>
<dbReference type="Gene3D" id="3.30.2350.10">
    <property type="entry name" value="Pseudouridine synthase"/>
    <property type="match status" value="1"/>
</dbReference>
<keyword evidence="12" id="KW-1185">Reference proteome</keyword>
<evidence type="ECO:0000313" key="11">
    <source>
        <dbReference type="EMBL" id="KAB0583342.1"/>
    </source>
</evidence>
<evidence type="ECO:0000259" key="10">
    <source>
        <dbReference type="Pfam" id="PF00849"/>
    </source>
</evidence>
<protein>
    <recommendedName>
        <fullName evidence="6">tRNA pseudouridine synthase C</fullName>
        <ecNumber evidence="5">5.4.99.26</ecNumber>
    </recommendedName>
    <alternativeName>
        <fullName evidence="8">tRNA pseudouridine(65) synthase</fullName>
    </alternativeName>
    <alternativeName>
        <fullName evidence="9">tRNA pseudouridylate synthase C</fullName>
    </alternativeName>
    <alternativeName>
        <fullName evidence="7">tRNA-uridine isomerase C</fullName>
    </alternativeName>
</protein>